<feature type="transmembrane region" description="Helical" evidence="1">
    <location>
        <begin position="409"/>
        <end position="433"/>
    </location>
</feature>
<dbReference type="RefSeq" id="WP_090852029.1">
    <property type="nucleotide sequence ID" value="NZ_FNJU01000003.1"/>
</dbReference>
<dbReference type="AlphaFoldDB" id="A0A1H0T454"/>
<dbReference type="InterPro" id="IPR050261">
    <property type="entry name" value="FrsA_esterase"/>
</dbReference>
<feature type="transmembrane region" description="Helical" evidence="1">
    <location>
        <begin position="453"/>
        <end position="477"/>
    </location>
</feature>
<evidence type="ECO:0000313" key="4">
    <source>
        <dbReference type="Proteomes" id="UP000199159"/>
    </source>
</evidence>
<evidence type="ECO:0000313" key="3">
    <source>
        <dbReference type="EMBL" id="SDP48346.1"/>
    </source>
</evidence>
<gene>
    <name evidence="3" type="ORF">SAMN05216565_103261</name>
</gene>
<proteinExistence type="predicted"/>
<organism evidence="3 4">
    <name type="scientific">Litchfieldia salsa</name>
    <dbReference type="NCBI Taxonomy" id="930152"/>
    <lineage>
        <taxon>Bacteria</taxon>
        <taxon>Bacillati</taxon>
        <taxon>Bacillota</taxon>
        <taxon>Bacilli</taxon>
        <taxon>Bacillales</taxon>
        <taxon>Bacillaceae</taxon>
        <taxon>Litchfieldia</taxon>
    </lineage>
</organism>
<keyword evidence="4" id="KW-1185">Reference proteome</keyword>
<feature type="domain" description="Xaa-Pro dipeptidyl-peptidase-like" evidence="2">
    <location>
        <begin position="47"/>
        <end position="149"/>
    </location>
</feature>
<feature type="transmembrane region" description="Helical" evidence="1">
    <location>
        <begin position="7"/>
        <end position="28"/>
    </location>
</feature>
<dbReference type="PANTHER" id="PTHR22946:SF0">
    <property type="entry name" value="DIENELACTONE HYDROLASE DOMAIN-CONTAINING PROTEIN"/>
    <property type="match status" value="1"/>
</dbReference>
<dbReference type="GO" id="GO:0016787">
    <property type="term" value="F:hydrolase activity"/>
    <property type="evidence" value="ECO:0007669"/>
    <property type="project" value="InterPro"/>
</dbReference>
<feature type="transmembrane region" description="Helical" evidence="1">
    <location>
        <begin position="531"/>
        <end position="551"/>
    </location>
</feature>
<feature type="transmembrane region" description="Helical" evidence="1">
    <location>
        <begin position="497"/>
        <end position="519"/>
    </location>
</feature>
<dbReference type="OrthoDB" id="9780269at2"/>
<feature type="transmembrane region" description="Helical" evidence="1">
    <location>
        <begin position="600"/>
        <end position="619"/>
    </location>
</feature>
<dbReference type="Proteomes" id="UP000199159">
    <property type="component" value="Unassembled WGS sequence"/>
</dbReference>
<evidence type="ECO:0000256" key="1">
    <source>
        <dbReference type="SAM" id="Phobius"/>
    </source>
</evidence>
<dbReference type="PANTHER" id="PTHR22946">
    <property type="entry name" value="DIENELACTONE HYDROLASE DOMAIN-CONTAINING PROTEIN-RELATED"/>
    <property type="match status" value="1"/>
</dbReference>
<dbReference type="Pfam" id="PF02129">
    <property type="entry name" value="Peptidase_S15"/>
    <property type="match status" value="1"/>
</dbReference>
<protein>
    <submittedName>
        <fullName evidence="3">X-Pro dipeptidyl-peptidase (S15 family)</fullName>
    </submittedName>
</protein>
<evidence type="ECO:0000259" key="2">
    <source>
        <dbReference type="Pfam" id="PF02129"/>
    </source>
</evidence>
<keyword evidence="1" id="KW-0812">Transmembrane</keyword>
<dbReference type="InterPro" id="IPR000383">
    <property type="entry name" value="Xaa-Pro-like_dom"/>
</dbReference>
<feature type="transmembrane region" description="Helical" evidence="1">
    <location>
        <begin position="571"/>
        <end position="588"/>
    </location>
</feature>
<accession>A0A1H0T454</accession>
<keyword evidence="1" id="KW-1133">Transmembrane helix</keyword>
<name>A0A1H0T454_9BACI</name>
<keyword evidence="1" id="KW-0472">Membrane</keyword>
<dbReference type="Gene3D" id="3.40.50.1820">
    <property type="entry name" value="alpha/beta hydrolase"/>
    <property type="match status" value="1"/>
</dbReference>
<reference evidence="4" key="1">
    <citation type="submission" date="2016-10" db="EMBL/GenBank/DDBJ databases">
        <authorList>
            <person name="Varghese N."/>
            <person name="Submissions S."/>
        </authorList>
    </citation>
    <scope>NUCLEOTIDE SEQUENCE [LARGE SCALE GENOMIC DNA]</scope>
    <source>
        <strain evidence="4">IBRC-M10078</strain>
    </source>
</reference>
<sequence>MRKVKGVSNYFIIAIVLILISMLGASLVQTSGGKVTIKDLRWETPSGHMLSALLYIPENATKDKPAPAIVTSHGWYNNREMQDLNSVELSRRGYVVISIDMYGHGNSEAIAATEWAHHGTGMYDAVKLIADLPYVDKENIAVTGHSNGARAANWSVLEDNQLPEEERLISSVLLVANDAMYTNDPGEPLYWAFRNDEQQYANMYGTRDVGIIAAKYDEFFFRSITEEGTVTPPREYIDTEYAQSFLNFGVDPRVDGEPRGIYKVYKKEFEGAEAIRVIYNPNEIHPWNHFSASVVTSLVDYFEESIGAPKPIDSTKQIWQWKVFFNFLGLIGFFMFLVSFTKVMLNTQIFESLKATEKVAAGPVPTGRGQIWFWGGLIVSAYISGYSYLALFNWSNENRPAFFSQAPVFYIGVWSVVMGIVTIIVLFLSYIFYSKAQGMDLRKSGVIISLKTLWKTILLSCIVSVAAFGLVFIADYFFKVDFRLWVIAIKSFTPDKIVIALKYLPFFLLFYVANSVAVNSFNYVSNGKREWLNTALLAVFNGISAAVIVAIQYTHFFVTGDVYFTDVSNIVGIWLFPIIIIIPLAAIITRKIYKVTNNPYLGGIIYAIIVTVMMVTNTLTQF</sequence>
<feature type="transmembrane region" description="Helical" evidence="1">
    <location>
        <begin position="323"/>
        <end position="345"/>
    </location>
</feature>
<dbReference type="STRING" id="930152.SAMN05216565_103261"/>
<dbReference type="EMBL" id="FNJU01000003">
    <property type="protein sequence ID" value="SDP48346.1"/>
    <property type="molecule type" value="Genomic_DNA"/>
</dbReference>
<feature type="transmembrane region" description="Helical" evidence="1">
    <location>
        <begin position="371"/>
        <end position="389"/>
    </location>
</feature>
<dbReference type="SUPFAM" id="SSF53474">
    <property type="entry name" value="alpha/beta-Hydrolases"/>
    <property type="match status" value="1"/>
</dbReference>
<dbReference type="InterPro" id="IPR029058">
    <property type="entry name" value="AB_hydrolase_fold"/>
</dbReference>